<dbReference type="Pfam" id="PF13489">
    <property type="entry name" value="Methyltransf_23"/>
    <property type="match status" value="1"/>
</dbReference>
<evidence type="ECO:0008006" key="3">
    <source>
        <dbReference type="Google" id="ProtNLM"/>
    </source>
</evidence>
<evidence type="ECO:0000313" key="2">
    <source>
        <dbReference type="Proteomes" id="UP000824540"/>
    </source>
</evidence>
<proteinExistence type="predicted"/>
<dbReference type="SUPFAM" id="SSF53335">
    <property type="entry name" value="S-adenosyl-L-methionine-dependent methyltransferases"/>
    <property type="match status" value="1"/>
</dbReference>
<evidence type="ECO:0000313" key="1">
    <source>
        <dbReference type="EMBL" id="KAG9340809.1"/>
    </source>
</evidence>
<dbReference type="OrthoDB" id="5984880at2759"/>
<dbReference type="Gene3D" id="3.40.50.150">
    <property type="entry name" value="Vaccinia Virus protein VP39"/>
    <property type="match status" value="1"/>
</dbReference>
<dbReference type="InterPro" id="IPR029063">
    <property type="entry name" value="SAM-dependent_MTases_sf"/>
</dbReference>
<organism evidence="1 2">
    <name type="scientific">Albula glossodonta</name>
    <name type="common">roundjaw bonefish</name>
    <dbReference type="NCBI Taxonomy" id="121402"/>
    <lineage>
        <taxon>Eukaryota</taxon>
        <taxon>Metazoa</taxon>
        <taxon>Chordata</taxon>
        <taxon>Craniata</taxon>
        <taxon>Vertebrata</taxon>
        <taxon>Euteleostomi</taxon>
        <taxon>Actinopterygii</taxon>
        <taxon>Neopterygii</taxon>
        <taxon>Teleostei</taxon>
        <taxon>Albuliformes</taxon>
        <taxon>Albulidae</taxon>
        <taxon>Albula</taxon>
    </lineage>
</organism>
<dbReference type="AlphaFoldDB" id="A0A8T2NKP0"/>
<sequence>VVIIQKGGQLKIYTDHAQAELSVGHAFLWKLCDCGTHSSATDREVNFRTAQLFQLKKKNFRYDIHNFSSIRSKVKGAPINVDIVEPSHELTENFKALVAKTPNLQKIPFNWNILTCQEYETMIKDKKETKKFDFMHMIQMLYYVTDYSATIKFFHSLLREKGRLLIIHEAAKGGWDTLWKTYKQELCTKSISDYLSAGDIKALLDAMGLKYEEHSIPNTLDITKCFTEGDEMGELLLDFMTEQNHFHQSLNADLRAGILDLLRNKCSTEKDGKILFDCSLTALLVHA</sequence>
<dbReference type="Proteomes" id="UP000824540">
    <property type="component" value="Unassembled WGS sequence"/>
</dbReference>
<feature type="non-terminal residue" evidence="1">
    <location>
        <position position="1"/>
    </location>
</feature>
<protein>
    <recommendedName>
        <fullName evidence="3">Histamine N-methyltransferase</fullName>
    </recommendedName>
</protein>
<name>A0A8T2NKP0_9TELE</name>
<comment type="caution">
    <text evidence="1">The sequence shown here is derived from an EMBL/GenBank/DDBJ whole genome shotgun (WGS) entry which is preliminary data.</text>
</comment>
<keyword evidence="2" id="KW-1185">Reference proteome</keyword>
<accession>A0A8T2NKP0</accession>
<gene>
    <name evidence="1" type="ORF">JZ751_020000</name>
</gene>
<dbReference type="EMBL" id="JAFBMS010000039">
    <property type="protein sequence ID" value="KAG9340809.1"/>
    <property type="molecule type" value="Genomic_DNA"/>
</dbReference>
<reference evidence="1" key="1">
    <citation type="thesis" date="2021" institute="BYU ScholarsArchive" country="Provo, UT, USA">
        <title>Applications of and Algorithms for Genome Assembly and Genomic Analyses with an Emphasis on Marine Teleosts.</title>
        <authorList>
            <person name="Pickett B.D."/>
        </authorList>
    </citation>
    <scope>NUCLEOTIDE SEQUENCE</scope>
    <source>
        <strain evidence="1">HI-2016</strain>
    </source>
</reference>